<dbReference type="EnsemblMetazoa" id="GAUT010546-RA">
    <property type="protein sequence ID" value="GAUT010546-PA"/>
    <property type="gene ID" value="GAUT010546"/>
</dbReference>
<keyword evidence="2" id="KW-1185">Reference proteome</keyword>
<evidence type="ECO:0000313" key="1">
    <source>
        <dbReference type="EnsemblMetazoa" id="GAUT010546-PA"/>
    </source>
</evidence>
<sequence>MIFISTTLQMASFKLHEKFSILASESSSELSSIDNASFVIATKSALFISSSVTNSQISSTEQSNDDQLLNKLAVIHALLFALQYTGKLFLLHPFIDRGFNDRLINIGVVMKSPDALLPSDNIIRGLETLKPRTVFSFFTNLSHQPEIFDPEAVTIL</sequence>
<reference evidence="1" key="1">
    <citation type="submission" date="2020-05" db="UniProtKB">
        <authorList>
            <consortium name="EnsemblMetazoa"/>
        </authorList>
    </citation>
    <scope>IDENTIFICATION</scope>
    <source>
        <strain evidence="1">TTRI</strain>
    </source>
</reference>
<dbReference type="Proteomes" id="UP000078200">
    <property type="component" value="Unassembled WGS sequence"/>
</dbReference>
<dbReference type="VEuPathDB" id="VectorBase:GAUT010546"/>
<evidence type="ECO:0000313" key="2">
    <source>
        <dbReference type="Proteomes" id="UP000078200"/>
    </source>
</evidence>
<organism evidence="1 2">
    <name type="scientific">Glossina austeni</name>
    <name type="common">Savannah tsetse fly</name>
    <dbReference type="NCBI Taxonomy" id="7395"/>
    <lineage>
        <taxon>Eukaryota</taxon>
        <taxon>Metazoa</taxon>
        <taxon>Ecdysozoa</taxon>
        <taxon>Arthropoda</taxon>
        <taxon>Hexapoda</taxon>
        <taxon>Insecta</taxon>
        <taxon>Pterygota</taxon>
        <taxon>Neoptera</taxon>
        <taxon>Endopterygota</taxon>
        <taxon>Diptera</taxon>
        <taxon>Brachycera</taxon>
        <taxon>Muscomorpha</taxon>
        <taxon>Hippoboscoidea</taxon>
        <taxon>Glossinidae</taxon>
        <taxon>Glossina</taxon>
    </lineage>
</organism>
<dbReference type="AlphaFoldDB" id="A0A1A9UNP9"/>
<protein>
    <submittedName>
        <fullName evidence="1">Uncharacterized protein</fullName>
    </submittedName>
</protein>
<proteinExistence type="predicted"/>
<name>A0A1A9UNP9_GLOAU</name>
<accession>A0A1A9UNP9</accession>